<dbReference type="InterPro" id="IPR023232">
    <property type="entry name" value="Glyco_hydro_2_AS"/>
</dbReference>
<comment type="catalytic activity">
    <reaction evidence="1 14">
        <text>Hydrolysis of terminal non-reducing beta-D-galactose residues in beta-D-galactosides.</text>
        <dbReference type="EC" id="3.2.1.23"/>
    </reaction>
</comment>
<dbReference type="SUPFAM" id="SSF49785">
    <property type="entry name" value="Galactose-binding domain-like"/>
    <property type="match status" value="1"/>
</dbReference>
<evidence type="ECO:0000256" key="5">
    <source>
        <dbReference type="ARBA" id="ARBA00011245"/>
    </source>
</evidence>
<dbReference type="PANTHER" id="PTHR46323:SF2">
    <property type="entry name" value="BETA-GALACTOSIDASE"/>
    <property type="match status" value="1"/>
</dbReference>
<dbReference type="Pfam" id="PF02929">
    <property type="entry name" value="Bgal_small_N"/>
    <property type="match status" value="1"/>
</dbReference>
<evidence type="ECO:0000256" key="2">
    <source>
        <dbReference type="ARBA" id="ARBA00001913"/>
    </source>
</evidence>
<keyword evidence="11" id="KW-0843">Virulence</keyword>
<dbReference type="PRINTS" id="PR00132">
    <property type="entry name" value="GLHYDRLASE2"/>
</dbReference>
<name>A0A0A2F216_9PORP</name>
<dbReference type="InterPro" id="IPR017853">
    <property type="entry name" value="GH"/>
</dbReference>
<dbReference type="InterPro" id="IPR006101">
    <property type="entry name" value="Glyco_hydro_2"/>
</dbReference>
<dbReference type="InterPro" id="IPR006103">
    <property type="entry name" value="Glyco_hydro_2_cat"/>
</dbReference>
<evidence type="ECO:0000313" key="16">
    <source>
        <dbReference type="EMBL" id="KGN85063.1"/>
    </source>
</evidence>
<dbReference type="Gene3D" id="2.60.40.10">
    <property type="entry name" value="Immunoglobulins"/>
    <property type="match status" value="2"/>
</dbReference>
<comment type="cofactor">
    <cofactor evidence="2">
        <name>Ca(2+)</name>
        <dbReference type="ChEBI" id="CHEBI:29108"/>
    </cofactor>
</comment>
<comment type="caution">
    <text evidence="16">The sequence shown here is derived from an EMBL/GenBank/DDBJ whole genome shotgun (WGS) entry which is preliminary data.</text>
</comment>
<dbReference type="GO" id="GO:0009341">
    <property type="term" value="C:beta-galactosidase complex"/>
    <property type="evidence" value="ECO:0007669"/>
    <property type="project" value="InterPro"/>
</dbReference>
<dbReference type="Proteomes" id="UP000030130">
    <property type="component" value="Unassembled WGS sequence"/>
</dbReference>
<dbReference type="SUPFAM" id="SSF49303">
    <property type="entry name" value="beta-Galactosidase/glucuronidase domain"/>
    <property type="match status" value="2"/>
</dbReference>
<keyword evidence="12 14" id="KW-0326">Glycosidase</keyword>
<dbReference type="AlphaFoldDB" id="A0A0A2F216"/>
<dbReference type="eggNOG" id="COG3250">
    <property type="taxonomic scope" value="Bacteria"/>
</dbReference>
<dbReference type="GO" id="GO:0006508">
    <property type="term" value="P:proteolysis"/>
    <property type="evidence" value="ECO:0007669"/>
    <property type="project" value="UniProtKB-KW"/>
</dbReference>
<dbReference type="InterPro" id="IPR036156">
    <property type="entry name" value="Beta-gal/glucu_dom_sf"/>
</dbReference>
<evidence type="ECO:0000256" key="1">
    <source>
        <dbReference type="ARBA" id="ARBA00001412"/>
    </source>
</evidence>
<evidence type="ECO:0000256" key="4">
    <source>
        <dbReference type="ARBA" id="ARBA00007401"/>
    </source>
</evidence>
<evidence type="ECO:0000313" key="17">
    <source>
        <dbReference type="Proteomes" id="UP000030130"/>
    </source>
</evidence>
<dbReference type="GO" id="GO:0004565">
    <property type="term" value="F:beta-galactosidase activity"/>
    <property type="evidence" value="ECO:0007669"/>
    <property type="project" value="UniProtKB-EC"/>
</dbReference>
<evidence type="ECO:0000256" key="10">
    <source>
        <dbReference type="ARBA" id="ARBA00022837"/>
    </source>
</evidence>
<feature type="domain" description="Beta galactosidase small chain/" evidence="15">
    <location>
        <begin position="801"/>
        <end position="1066"/>
    </location>
</feature>
<dbReference type="Pfam" id="PF16353">
    <property type="entry name" value="LacZ_4"/>
    <property type="match status" value="1"/>
</dbReference>
<organism evidence="16 17">
    <name type="scientific">Porphyromonas gulae</name>
    <dbReference type="NCBI Taxonomy" id="111105"/>
    <lineage>
        <taxon>Bacteria</taxon>
        <taxon>Pseudomonadati</taxon>
        <taxon>Bacteroidota</taxon>
        <taxon>Bacteroidia</taxon>
        <taxon>Bacteroidales</taxon>
        <taxon>Porphyromonadaceae</taxon>
        <taxon>Porphyromonas</taxon>
    </lineage>
</organism>
<dbReference type="InterPro" id="IPR014718">
    <property type="entry name" value="GH-type_carb-bd"/>
</dbReference>
<dbReference type="Pfam" id="PF02836">
    <property type="entry name" value="Glyco_hydro_2_C"/>
    <property type="match status" value="1"/>
</dbReference>
<dbReference type="Pfam" id="PF00703">
    <property type="entry name" value="Glyco_hydro_2"/>
    <property type="match status" value="1"/>
</dbReference>
<evidence type="ECO:0000256" key="7">
    <source>
        <dbReference type="ARBA" id="ARBA00022670"/>
    </source>
</evidence>
<dbReference type="Pfam" id="PF02837">
    <property type="entry name" value="Glyco_hydro_2_N"/>
    <property type="match status" value="1"/>
</dbReference>
<evidence type="ECO:0000259" key="15">
    <source>
        <dbReference type="SMART" id="SM01038"/>
    </source>
</evidence>
<gene>
    <name evidence="16" type="ORF">HR08_07100</name>
</gene>
<evidence type="ECO:0000256" key="3">
    <source>
        <dbReference type="ARBA" id="ARBA00006067"/>
    </source>
</evidence>
<evidence type="ECO:0000256" key="8">
    <source>
        <dbReference type="ARBA" id="ARBA00022801"/>
    </source>
</evidence>
<dbReference type="EC" id="3.2.1.23" evidence="6 14"/>
<dbReference type="PANTHER" id="PTHR46323">
    <property type="entry name" value="BETA-GALACTOSIDASE"/>
    <property type="match status" value="1"/>
</dbReference>
<evidence type="ECO:0000256" key="9">
    <source>
        <dbReference type="ARBA" id="ARBA00022807"/>
    </source>
</evidence>
<comment type="similarity">
    <text evidence="3">Belongs to the peptidase C25 family.</text>
</comment>
<evidence type="ECO:0000256" key="11">
    <source>
        <dbReference type="ARBA" id="ARBA00023026"/>
    </source>
</evidence>
<comment type="subunit">
    <text evidence="5">Monomer.</text>
</comment>
<evidence type="ECO:0000256" key="6">
    <source>
        <dbReference type="ARBA" id="ARBA00012756"/>
    </source>
</evidence>
<sequence>MKISRRILSIFILFSSVCSISWATVLYGNGALSMPSDSLISGKRPYWEDETVFGENKEDGHATFMPYATTALLQADERYQKPWLTPSQAEFLSLNGLWHFRYSPDARTASTDFVEDLFDVSAWDTITVPSCWQMKGWDTPLYINVNHIFEDNPPFIRIQKAYASAVDPNPTGSYRRDFILPTGWEKKRVYLHFDGLYSGAYVWVNGRYIGYTQGGNNDAEFDISAAVRTGQNNVSIQVVRWTDASYLEGQDMFHMSGLHRDVYLYATPRTSIRDHYITSKLHPESDYTTGEISVAVDMDNRDGSAARKTVGIRLMDPQGRMLWEERKQTRLSVGEHKQSLHFRKADLRNLSLWTAETPTLYTLIITQWDEKGREELAFATKYGFRQPEIRDQSVYLNGRKVLFKGVNTQDTHPLHGRSIDLPTMIKDITMMKQANVNTLRTSHYPRQPKMYALCDYYGLYVMDEADLECHKNWDDHGEKGGITNAESWRAQYVDRTVRMVCRDRNHPSVLFWSLGNESGGGENFRHTYAAVRALDSRIIHYEGATRGGTEYTDLHSVMYPSLAQVQAGANGRGTEGKPYFMCEYAHAMGNGVGNLQDYWDIIERSSAGIGGCIWDWVDQAIYDPSEIKRGLYRLHTGYDYPGPHQGNFVNNGLVTADRSWTPKLYEVKKVYQHVKFDAYDSRSKLLSLRNAYSFTDLNRFGLRFKLLSDGCVIESGEMDLPELPAGEKTALRIPVADIPMYSTRDYHINFELFLREATTWADKGHTVASEQFTLAQRDGFASLLPERMPTLQVTTEGDHLRIANDRVQLVFDLRTAELIRWNYGDCPVIIPKGGPVYDNFRWVENDSPYGSIPPGAPASQVQPAVPSYEVNADSTRVTLTASHHALCPYRLTYYIYGDGTVDIRADFTPEKEQADKLRRLGIKMCLPLQMDRIEYLARGPHENYVDRRQSAFFGLYSDRVSHMVESYVRPQSMGNRTGLRALTLTDESGRGIRVEVSGQVDFSILPYDDEVLAQTRHRWELSAPTHHILRFDYMQRGLGNGSCGPGTAPAYLCPSSGTYSFELRFRPH</sequence>
<dbReference type="GO" id="GO:0030246">
    <property type="term" value="F:carbohydrate binding"/>
    <property type="evidence" value="ECO:0007669"/>
    <property type="project" value="InterPro"/>
</dbReference>
<keyword evidence="9" id="KW-0788">Thiol protease</keyword>
<protein>
    <recommendedName>
        <fullName evidence="6 14">Beta-galactosidase</fullName>
        <ecNumber evidence="6 14">3.2.1.23</ecNumber>
    </recommendedName>
    <alternativeName>
        <fullName evidence="13 14">Lactase</fullName>
    </alternativeName>
</protein>
<dbReference type="PROSITE" id="PS00608">
    <property type="entry name" value="GLYCOSYL_HYDROL_F2_2"/>
    <property type="match status" value="1"/>
</dbReference>
<proteinExistence type="inferred from homology"/>
<dbReference type="InterPro" id="IPR023230">
    <property type="entry name" value="Glyco_hydro_2_CS"/>
</dbReference>
<dbReference type="InterPro" id="IPR006102">
    <property type="entry name" value="Ig-like_GH2"/>
</dbReference>
<dbReference type="STRING" id="111105.HR09_07240"/>
<dbReference type="EMBL" id="JRAI01000061">
    <property type="protein sequence ID" value="KGN85063.1"/>
    <property type="molecule type" value="Genomic_DNA"/>
</dbReference>
<dbReference type="InterPro" id="IPR008979">
    <property type="entry name" value="Galactose-bd-like_sf"/>
</dbReference>
<accession>A0A0A2F216</accession>
<dbReference type="InterPro" id="IPR006104">
    <property type="entry name" value="Glyco_hydro_2_N"/>
</dbReference>
<keyword evidence="10" id="KW-0106">Calcium</keyword>
<dbReference type="InterPro" id="IPR013783">
    <property type="entry name" value="Ig-like_fold"/>
</dbReference>
<comment type="similarity">
    <text evidence="4 14">Belongs to the glycosyl hydrolase 2 family.</text>
</comment>
<reference evidence="16 17" key="1">
    <citation type="submission" date="2014-08" db="EMBL/GenBank/DDBJ databases">
        <title>Porphyromonas gulae strain:COT-052_OH1451 Genome sequencing.</title>
        <authorList>
            <person name="Wallis C."/>
            <person name="Deusch O."/>
            <person name="O'Flynn C."/>
            <person name="Davis I."/>
            <person name="Jospin G."/>
            <person name="Darling A.E."/>
            <person name="Coil D.A."/>
            <person name="Alexiev A."/>
            <person name="Horsfall A."/>
            <person name="Kirkwood N."/>
            <person name="Harris S."/>
            <person name="Eisen J.A."/>
        </authorList>
    </citation>
    <scope>NUCLEOTIDE SEQUENCE [LARGE SCALE GENOMIC DNA]</scope>
    <source>
        <strain evidence="17">COT-052 OH1451</strain>
    </source>
</reference>
<evidence type="ECO:0000256" key="12">
    <source>
        <dbReference type="ARBA" id="ARBA00023295"/>
    </source>
</evidence>
<dbReference type="SUPFAM" id="SSF51445">
    <property type="entry name" value="(Trans)glycosidases"/>
    <property type="match status" value="1"/>
</dbReference>
<dbReference type="Gene3D" id="2.60.120.260">
    <property type="entry name" value="Galactose-binding domain-like"/>
    <property type="match status" value="1"/>
</dbReference>
<evidence type="ECO:0000256" key="14">
    <source>
        <dbReference type="RuleBase" id="RU361154"/>
    </source>
</evidence>
<dbReference type="InterPro" id="IPR032312">
    <property type="entry name" value="LacZ_4"/>
</dbReference>
<keyword evidence="7" id="KW-0645">Protease</keyword>
<dbReference type="GO" id="GO:0005990">
    <property type="term" value="P:lactose catabolic process"/>
    <property type="evidence" value="ECO:0007669"/>
    <property type="project" value="TreeGrafter"/>
</dbReference>
<dbReference type="RefSeq" id="WP_039421373.1">
    <property type="nucleotide sequence ID" value="NZ_JRAI01000061.1"/>
</dbReference>
<dbReference type="SMART" id="SM01038">
    <property type="entry name" value="Bgal_small_N"/>
    <property type="match status" value="1"/>
</dbReference>
<dbReference type="InterPro" id="IPR011013">
    <property type="entry name" value="Gal_mutarotase_sf_dom"/>
</dbReference>
<dbReference type="Gene3D" id="3.20.20.80">
    <property type="entry name" value="Glycosidases"/>
    <property type="match status" value="1"/>
</dbReference>
<dbReference type="SUPFAM" id="SSF74650">
    <property type="entry name" value="Galactose mutarotase-like"/>
    <property type="match status" value="1"/>
</dbReference>
<dbReference type="GO" id="GO:0008234">
    <property type="term" value="F:cysteine-type peptidase activity"/>
    <property type="evidence" value="ECO:0007669"/>
    <property type="project" value="UniProtKB-KW"/>
</dbReference>
<dbReference type="InterPro" id="IPR050347">
    <property type="entry name" value="Bact_Beta-galactosidase"/>
</dbReference>
<evidence type="ECO:0000256" key="13">
    <source>
        <dbReference type="ARBA" id="ARBA00032230"/>
    </source>
</evidence>
<dbReference type="PROSITE" id="PS00719">
    <property type="entry name" value="GLYCOSYL_HYDROL_F2_1"/>
    <property type="match status" value="1"/>
</dbReference>
<keyword evidence="8 14" id="KW-0378">Hydrolase</keyword>
<dbReference type="Gene3D" id="2.70.98.10">
    <property type="match status" value="1"/>
</dbReference>
<dbReference type="OrthoDB" id="9801077at2"/>
<dbReference type="InterPro" id="IPR004199">
    <property type="entry name" value="B-gal_small/dom_5"/>
</dbReference>